<keyword evidence="3" id="KW-0813">Transport</keyword>
<evidence type="ECO:0000256" key="9">
    <source>
        <dbReference type="ARBA" id="ARBA00023170"/>
    </source>
</evidence>
<keyword evidence="7" id="KW-0406">Ion transport</keyword>
<reference evidence="17" key="1">
    <citation type="submission" date="2024-06" db="EMBL/GenBank/DDBJ databases">
        <authorList>
            <person name="Ryan C."/>
        </authorList>
    </citation>
    <scope>NUCLEOTIDE SEQUENCE [LARGE SCALE GENOMIC DNA]</scope>
</reference>
<comment type="similarity">
    <text evidence="2">Belongs to the glutamate-gated ion channel (TC 1.A.10.1) family.</text>
</comment>
<evidence type="ECO:0000256" key="11">
    <source>
        <dbReference type="ARBA" id="ARBA00023286"/>
    </source>
</evidence>
<dbReference type="GO" id="GO:0016020">
    <property type="term" value="C:membrane"/>
    <property type="evidence" value="ECO:0007669"/>
    <property type="project" value="UniProtKB-SubCell"/>
</dbReference>
<evidence type="ECO:0000256" key="2">
    <source>
        <dbReference type="ARBA" id="ARBA00008685"/>
    </source>
</evidence>
<evidence type="ECO:0000256" key="13">
    <source>
        <dbReference type="SAM" id="MobiDB-lite"/>
    </source>
</evidence>
<keyword evidence="5" id="KW-0732">Signal</keyword>
<feature type="transmembrane region" description="Helical" evidence="14">
    <location>
        <begin position="334"/>
        <end position="352"/>
    </location>
</feature>
<evidence type="ECO:0000256" key="10">
    <source>
        <dbReference type="ARBA" id="ARBA00023180"/>
    </source>
</evidence>
<evidence type="ECO:0000313" key="16">
    <source>
        <dbReference type="EMBL" id="CAL5044115.1"/>
    </source>
</evidence>
<keyword evidence="4 14" id="KW-0812">Transmembrane</keyword>
<sequence length="664" mass="72826">MEETDLGRHCVSATRIARLDSIHNISFDGLARKFELVNGELQLPSYEIANHTSKAQMGVGLWIIPLSLLPQNLSLFDNSRSGSGTIEPVFWREDPVMTSKGREKIVFPLTLDPKPSLNPKSKRKKLLGTNSGTVCGGNTNEKPLRIGVPKKDGFKAFVNVSDPYFSCKDNVSIHPITVKQITGYSIDVFETAMKQLKRPLSYELCVFDGSYDELVGNVSSGKLDGAAGDVTITTDRIGEVAFTMPYTQSGVSLLVLSESETIQWTFLEPMTKGLWLATLGFIFFTGFVVWAIERPRNPEYQGSVLRQFNTALYFAFSTVTFSHGHIIRSPMSRIVVVTWCFVMLVLAQSYTACFSSNLTANRLRPVVTLEQLLLSHDKVGYQNGSFVYSMLINRGFNKTRLIPYTKEYEYAEGLKKGSKQGGVSAIVDEVPYLTAFLADPKYKKQFRIVRHVYNTPGFGFVFNLNSCRLVQDLSAAIVNITGGNQGSNNITEKWLGRTDAATPAITQKDSTALTLQNFSGHFIISGAISSLMLFISIMRLAHAKWTAARDANAQAIDITPGSEESRRLQQDATGHTCVLAQSHPEPEATTTNSDSQGGHRSGGSSVRAEESRLALKNEVGNNSSVRGELPNEAMSNDLEGAHRSSGCAGSVPPHPFEIDINTGA</sequence>
<keyword evidence="10" id="KW-0325">Glycoprotein</keyword>
<evidence type="ECO:0000256" key="7">
    <source>
        <dbReference type="ARBA" id="ARBA00023065"/>
    </source>
</evidence>
<evidence type="ECO:0000256" key="6">
    <source>
        <dbReference type="ARBA" id="ARBA00022989"/>
    </source>
</evidence>
<dbReference type="SMART" id="SM00079">
    <property type="entry name" value="PBPe"/>
    <property type="match status" value="1"/>
</dbReference>
<gene>
    <name evidence="16" type="ORF">URODEC1_LOCUS88105</name>
</gene>
<reference evidence="16 17" key="2">
    <citation type="submission" date="2024-10" db="EMBL/GenBank/DDBJ databases">
        <authorList>
            <person name="Ryan C."/>
        </authorList>
    </citation>
    <scope>NUCLEOTIDE SEQUENCE [LARGE SCALE GENOMIC DNA]</scope>
</reference>
<feature type="domain" description="Ionotropic glutamate receptor C-terminal" evidence="15">
    <location>
        <begin position="153"/>
        <end position="497"/>
    </location>
</feature>
<evidence type="ECO:0000256" key="4">
    <source>
        <dbReference type="ARBA" id="ARBA00022692"/>
    </source>
</evidence>
<dbReference type="Gene3D" id="3.40.190.10">
    <property type="entry name" value="Periplasmic binding protein-like II"/>
    <property type="match status" value="1"/>
</dbReference>
<keyword evidence="9" id="KW-0675">Receptor</keyword>
<keyword evidence="6 14" id="KW-1133">Transmembrane helix</keyword>
<proteinExistence type="inferred from homology"/>
<keyword evidence="12" id="KW-0407">Ion channel</keyword>
<feature type="region of interest" description="Disordered" evidence="13">
    <location>
        <begin position="580"/>
        <end position="664"/>
    </location>
</feature>
<evidence type="ECO:0000256" key="1">
    <source>
        <dbReference type="ARBA" id="ARBA00004141"/>
    </source>
</evidence>
<keyword evidence="8 14" id="KW-0472">Membrane</keyword>
<feature type="compositionally biased region" description="Polar residues" evidence="13">
    <location>
        <begin position="588"/>
        <end position="604"/>
    </location>
</feature>
<feature type="transmembrane region" description="Helical" evidence="14">
    <location>
        <begin position="273"/>
        <end position="292"/>
    </location>
</feature>
<evidence type="ECO:0000259" key="15">
    <source>
        <dbReference type="SMART" id="SM00079"/>
    </source>
</evidence>
<feature type="transmembrane region" description="Helical" evidence="14">
    <location>
        <begin position="304"/>
        <end position="322"/>
    </location>
</feature>
<dbReference type="PANTHER" id="PTHR18966">
    <property type="entry name" value="IONOTROPIC GLUTAMATE RECEPTOR"/>
    <property type="match status" value="1"/>
</dbReference>
<evidence type="ECO:0000313" key="17">
    <source>
        <dbReference type="Proteomes" id="UP001497457"/>
    </source>
</evidence>
<dbReference type="InterPro" id="IPR015683">
    <property type="entry name" value="Ionotropic_Glu_rcpt"/>
</dbReference>
<dbReference type="AlphaFoldDB" id="A0ABC9DS65"/>
<dbReference type="SUPFAM" id="SSF53850">
    <property type="entry name" value="Periplasmic binding protein-like II"/>
    <property type="match status" value="1"/>
</dbReference>
<dbReference type="Pfam" id="PF00060">
    <property type="entry name" value="Lig_chan"/>
    <property type="match status" value="1"/>
</dbReference>
<protein>
    <recommendedName>
        <fullName evidence="15">Ionotropic glutamate receptor C-terminal domain-containing protein</fullName>
    </recommendedName>
</protein>
<name>A0ABC9DS65_9POAL</name>
<dbReference type="InterPro" id="IPR001320">
    <property type="entry name" value="Iontro_rcpt_C"/>
</dbReference>
<keyword evidence="17" id="KW-1185">Reference proteome</keyword>
<dbReference type="GO" id="GO:0034220">
    <property type="term" value="P:monoatomic ion transmembrane transport"/>
    <property type="evidence" value="ECO:0007669"/>
    <property type="project" value="UniProtKB-KW"/>
</dbReference>
<evidence type="ECO:0000256" key="12">
    <source>
        <dbReference type="ARBA" id="ARBA00023303"/>
    </source>
</evidence>
<accession>A0ABC9DS65</accession>
<keyword evidence="11" id="KW-1071">Ligand-gated ion channel</keyword>
<dbReference type="Proteomes" id="UP001497457">
    <property type="component" value="Chromosome 34rd"/>
</dbReference>
<dbReference type="Gene3D" id="1.10.287.70">
    <property type="match status" value="1"/>
</dbReference>
<comment type="subcellular location">
    <subcellularLocation>
        <location evidence="1">Membrane</location>
        <topology evidence="1">Multi-pass membrane protein</topology>
    </subcellularLocation>
</comment>
<evidence type="ECO:0000256" key="14">
    <source>
        <dbReference type="SAM" id="Phobius"/>
    </source>
</evidence>
<organism evidence="16 17">
    <name type="scientific">Urochloa decumbens</name>
    <dbReference type="NCBI Taxonomy" id="240449"/>
    <lineage>
        <taxon>Eukaryota</taxon>
        <taxon>Viridiplantae</taxon>
        <taxon>Streptophyta</taxon>
        <taxon>Embryophyta</taxon>
        <taxon>Tracheophyta</taxon>
        <taxon>Spermatophyta</taxon>
        <taxon>Magnoliopsida</taxon>
        <taxon>Liliopsida</taxon>
        <taxon>Poales</taxon>
        <taxon>Poaceae</taxon>
        <taxon>PACMAD clade</taxon>
        <taxon>Panicoideae</taxon>
        <taxon>Panicodae</taxon>
        <taxon>Paniceae</taxon>
        <taxon>Melinidinae</taxon>
        <taxon>Urochloa</taxon>
    </lineage>
</organism>
<feature type="transmembrane region" description="Helical" evidence="14">
    <location>
        <begin position="518"/>
        <end position="541"/>
    </location>
</feature>
<dbReference type="EMBL" id="OZ075144">
    <property type="protein sequence ID" value="CAL5044115.1"/>
    <property type="molecule type" value="Genomic_DNA"/>
</dbReference>
<dbReference type="FunFam" id="1.10.287.70:FF:000037">
    <property type="entry name" value="Glutamate receptor"/>
    <property type="match status" value="1"/>
</dbReference>
<evidence type="ECO:0000256" key="8">
    <source>
        <dbReference type="ARBA" id="ARBA00023136"/>
    </source>
</evidence>
<evidence type="ECO:0000256" key="3">
    <source>
        <dbReference type="ARBA" id="ARBA00022448"/>
    </source>
</evidence>
<evidence type="ECO:0000256" key="5">
    <source>
        <dbReference type="ARBA" id="ARBA00022729"/>
    </source>
</evidence>